<dbReference type="InterPro" id="IPR001296">
    <property type="entry name" value="Glyco_trans_1"/>
</dbReference>
<dbReference type="CDD" id="cd03801">
    <property type="entry name" value="GT4_PimA-like"/>
    <property type="match status" value="1"/>
</dbReference>
<comment type="caution">
    <text evidence="3">The sequence shown here is derived from an EMBL/GenBank/DDBJ whole genome shotgun (WGS) entry which is preliminary data.</text>
</comment>
<proteinExistence type="predicted"/>
<feature type="domain" description="Glycosyl transferase family 1" evidence="2">
    <location>
        <begin position="204"/>
        <end position="370"/>
    </location>
</feature>
<organism evidence="3 4">
    <name type="scientific">Candidatus Woesebacteria bacterium RIFCSPHIGHO2_01_FULL_38_9</name>
    <dbReference type="NCBI Taxonomy" id="1802492"/>
    <lineage>
        <taxon>Bacteria</taxon>
        <taxon>Candidatus Woeseibacteriota</taxon>
    </lineage>
</organism>
<dbReference type="AlphaFoldDB" id="A0A1F7Y1I5"/>
<gene>
    <name evidence="3" type="ORF">A2714_03125</name>
</gene>
<name>A0A1F7Y1I5_9BACT</name>
<keyword evidence="1" id="KW-0808">Transferase</keyword>
<sequence length="402" mass="46679">MKKNPFKNEAPPANASENLKILFCYESNCSGETIATENIIRTLKKIKNARVYSSAHVPLTSFRFVPFFKWVTACILFWFYTISKNGFVDWVYTTTYTAGFSASILKPVFGYKVCFHYQGSRIPPKIGYSSFLKKSTQLLKRSSILIIHKFFLMFIDLIIFPSNQTQKNFVRDFPILKSKKIVQIPNGINLKVFKPFKLKRKLALRKKYKINANAIVIMYAGLLEKRKNVILLVKSFFYLSQKIKNVILILIFLKPKNYDERIYKQKLEKIIKKKKLNNNVLLIENSKYLEQFYGISDLFVLPSLQDHFPLVFLEALASKVIFLGTPVGAVKELLPKIDQRLLIIKNDPRKLAKQISYFLKLSNSQKKKITNKGYTLAKQLTWVKVSRSIFKSLSLISSVYQR</sequence>
<dbReference type="Proteomes" id="UP000178419">
    <property type="component" value="Unassembled WGS sequence"/>
</dbReference>
<dbReference type="GO" id="GO:0009103">
    <property type="term" value="P:lipopolysaccharide biosynthetic process"/>
    <property type="evidence" value="ECO:0007669"/>
    <property type="project" value="TreeGrafter"/>
</dbReference>
<dbReference type="PANTHER" id="PTHR46401:SF2">
    <property type="entry name" value="GLYCOSYLTRANSFERASE WBBK-RELATED"/>
    <property type="match status" value="1"/>
</dbReference>
<protein>
    <recommendedName>
        <fullName evidence="2">Glycosyl transferase family 1 domain-containing protein</fullName>
    </recommendedName>
</protein>
<dbReference type="EMBL" id="MGGE01000023">
    <property type="protein sequence ID" value="OGM21177.1"/>
    <property type="molecule type" value="Genomic_DNA"/>
</dbReference>
<dbReference type="PANTHER" id="PTHR46401">
    <property type="entry name" value="GLYCOSYLTRANSFERASE WBBK-RELATED"/>
    <property type="match status" value="1"/>
</dbReference>
<dbReference type="GO" id="GO:0016757">
    <property type="term" value="F:glycosyltransferase activity"/>
    <property type="evidence" value="ECO:0007669"/>
    <property type="project" value="InterPro"/>
</dbReference>
<reference evidence="3 4" key="1">
    <citation type="journal article" date="2016" name="Nat. Commun.">
        <title>Thousands of microbial genomes shed light on interconnected biogeochemical processes in an aquifer system.</title>
        <authorList>
            <person name="Anantharaman K."/>
            <person name="Brown C.T."/>
            <person name="Hug L.A."/>
            <person name="Sharon I."/>
            <person name="Castelle C.J."/>
            <person name="Probst A.J."/>
            <person name="Thomas B.C."/>
            <person name="Singh A."/>
            <person name="Wilkins M.J."/>
            <person name="Karaoz U."/>
            <person name="Brodie E.L."/>
            <person name="Williams K.H."/>
            <person name="Hubbard S.S."/>
            <person name="Banfield J.F."/>
        </authorList>
    </citation>
    <scope>NUCLEOTIDE SEQUENCE [LARGE SCALE GENOMIC DNA]</scope>
</reference>
<evidence type="ECO:0000313" key="3">
    <source>
        <dbReference type="EMBL" id="OGM21177.1"/>
    </source>
</evidence>
<evidence type="ECO:0000313" key="4">
    <source>
        <dbReference type="Proteomes" id="UP000178419"/>
    </source>
</evidence>
<evidence type="ECO:0000256" key="1">
    <source>
        <dbReference type="ARBA" id="ARBA00022679"/>
    </source>
</evidence>
<dbReference type="Gene3D" id="3.40.50.2000">
    <property type="entry name" value="Glycogen Phosphorylase B"/>
    <property type="match status" value="2"/>
</dbReference>
<dbReference type="Pfam" id="PF00534">
    <property type="entry name" value="Glycos_transf_1"/>
    <property type="match status" value="1"/>
</dbReference>
<dbReference type="SUPFAM" id="SSF53756">
    <property type="entry name" value="UDP-Glycosyltransferase/glycogen phosphorylase"/>
    <property type="match status" value="1"/>
</dbReference>
<accession>A0A1F7Y1I5</accession>
<evidence type="ECO:0000259" key="2">
    <source>
        <dbReference type="Pfam" id="PF00534"/>
    </source>
</evidence>